<organism evidence="1">
    <name type="scientific">Ralstonia syzygii R24</name>
    <dbReference type="NCBI Taxonomy" id="907261"/>
    <lineage>
        <taxon>Bacteria</taxon>
        <taxon>Pseudomonadati</taxon>
        <taxon>Pseudomonadota</taxon>
        <taxon>Betaproteobacteria</taxon>
        <taxon>Burkholderiales</taxon>
        <taxon>Burkholderiaceae</taxon>
        <taxon>Ralstonia</taxon>
        <taxon>Ralstonia solanacearum species complex</taxon>
    </lineage>
</organism>
<accession>G3A2Q7</accession>
<proteinExistence type="predicted"/>
<reference evidence="1" key="2">
    <citation type="submission" date="2011-04" db="EMBL/GenBank/DDBJ databases">
        <authorList>
            <person name="Genoscope - CEA"/>
        </authorList>
    </citation>
    <scope>NUCLEOTIDE SEQUENCE</scope>
    <source>
        <strain evidence="1">R24</strain>
    </source>
</reference>
<dbReference type="RefSeq" id="WP_197333179.1">
    <property type="nucleotide sequence ID" value="NZ_CP115944.1"/>
</dbReference>
<dbReference type="AlphaFoldDB" id="G3A2Q7"/>
<dbReference type="EMBL" id="FR854087">
    <property type="protein sequence ID" value="CCA85712.1"/>
    <property type="molecule type" value="Genomic_DNA"/>
</dbReference>
<gene>
    <name evidence="1" type="ORF">RALSY_20321</name>
</gene>
<sequence>MPSLSVSVDGQRLATVSLEDGYDILAIHVSGSRIREAFATLEFGGGFFPEDGDSVHRTWISQRPLCAGQVITVSMREDGQTSHPGKTFEEMFPRVDKTLFDRENFPPIEAVWATLKTWPKVWGPYCFMLAASDSASLSGQTLPEEESLRFSAVWDKRRPERARISLYSSTLGEDDLHYRVRQELHLGKSLHLRLDTLVLP</sequence>
<evidence type="ECO:0000313" key="1">
    <source>
        <dbReference type="EMBL" id="CCA85712.1"/>
    </source>
</evidence>
<name>G3A2Q7_9RALS</name>
<protein>
    <submittedName>
        <fullName evidence="1">Uncharacterized protein</fullName>
    </submittedName>
</protein>
<reference evidence="1" key="1">
    <citation type="journal article" date="2011" name="PLoS ONE">
        <title>Ralstonia syzygii, the Blood Disease Bacterium and some Asian R. solanacearum strains form a single genomic species despite divergent lifestyles.</title>
        <authorList>
            <person name="Remenant B."/>
            <person name="de Cambiaire J.C."/>
            <person name="Cellier G."/>
            <person name="Jacobs J.M."/>
            <person name="Mangenot S."/>
            <person name="Barbe V."/>
            <person name="Lajus A."/>
            <person name="Vallenet D."/>
            <person name="Medigue C."/>
            <person name="Fegan M."/>
            <person name="Allen C."/>
            <person name="Prior P."/>
        </authorList>
    </citation>
    <scope>NUCLEOTIDE SEQUENCE</scope>
    <source>
        <strain evidence="1">R24</strain>
    </source>
</reference>